<keyword evidence="4 5" id="KW-0472">Membrane</keyword>
<dbReference type="PANTHER" id="PTHR31465">
    <property type="entry name" value="PROTEIN RTA1-RELATED"/>
    <property type="match status" value="1"/>
</dbReference>
<keyword evidence="3 5" id="KW-1133">Transmembrane helix</keyword>
<evidence type="ECO:0000313" key="7">
    <source>
        <dbReference type="Proteomes" id="UP001165205"/>
    </source>
</evidence>
<evidence type="ECO:0000256" key="4">
    <source>
        <dbReference type="ARBA" id="ARBA00023136"/>
    </source>
</evidence>
<dbReference type="AlphaFoldDB" id="A0AAN4YMG3"/>
<accession>A0AAN4YMG3</accession>
<feature type="transmembrane region" description="Helical" evidence="5">
    <location>
        <begin position="191"/>
        <end position="215"/>
    </location>
</feature>
<feature type="transmembrane region" description="Helical" evidence="5">
    <location>
        <begin position="269"/>
        <end position="286"/>
    </location>
</feature>
<proteinExistence type="predicted"/>
<protein>
    <submittedName>
        <fullName evidence="6">Unnamed protein product</fullName>
    </submittedName>
</protein>
<evidence type="ECO:0000256" key="1">
    <source>
        <dbReference type="ARBA" id="ARBA00004141"/>
    </source>
</evidence>
<dbReference type="InterPro" id="IPR007568">
    <property type="entry name" value="RTA1"/>
</dbReference>
<reference evidence="6" key="1">
    <citation type="submission" date="2023-04" db="EMBL/GenBank/DDBJ databases">
        <title>Aspergillus oryzae NBRC 4228.</title>
        <authorList>
            <person name="Ichikawa N."/>
            <person name="Sato H."/>
            <person name="Tonouchi N."/>
        </authorList>
    </citation>
    <scope>NUCLEOTIDE SEQUENCE</scope>
    <source>
        <strain evidence="6">NBRC 4228</strain>
    </source>
</reference>
<dbReference type="Proteomes" id="UP001165205">
    <property type="component" value="Unassembled WGS sequence"/>
</dbReference>
<evidence type="ECO:0000256" key="3">
    <source>
        <dbReference type="ARBA" id="ARBA00022989"/>
    </source>
</evidence>
<sequence length="368" mass="41409">MGRSDINQGWGYCFSWNKHFLFFKVSEYSSVNSHIDQASQKMDFTFHEGVNGSSPWVEFYPYNPSQTAGYAFMAIFGITTVVHIILMFPYKAAYFIPLILGGICTYITYHPTPTLKLYTMNPTNRYTGETFGYYGRAWSHNNRTLISSWALQQMLILCAPPFVAATIYMVLGRIIRAFDAEHLSPMRPKRITVLFVLNDVFCFFTQLGGAGVQITGDAKVMDIGRKVVIVGLVFALVVFLLFVWIAWVFHRRLAAEPTGVAAAHPGLNWRRYMWAIYGSCLVLMVRNLVRLVEFGAVKSALNQQEAYIYVFDAAMMFLSMGVLVFWHPGVLIKKARRAGEAGRLCAGMEDGGDGDGVPLAGYKGYQRC</sequence>
<dbReference type="Pfam" id="PF04479">
    <property type="entry name" value="RTA1"/>
    <property type="match status" value="1"/>
</dbReference>
<dbReference type="PANTHER" id="PTHR31465:SF17">
    <property type="entry name" value="DOMAIN PROTEIN, PUTATIVE (AFU_ORTHOLOGUE AFUA_5G09900)-RELATED"/>
    <property type="match status" value="1"/>
</dbReference>
<feature type="transmembrane region" description="Helical" evidence="5">
    <location>
        <begin position="149"/>
        <end position="171"/>
    </location>
</feature>
<evidence type="ECO:0000256" key="2">
    <source>
        <dbReference type="ARBA" id="ARBA00022692"/>
    </source>
</evidence>
<dbReference type="GO" id="GO:0016020">
    <property type="term" value="C:membrane"/>
    <property type="evidence" value="ECO:0007669"/>
    <property type="project" value="UniProtKB-SubCell"/>
</dbReference>
<dbReference type="EMBL" id="BSYA01000054">
    <property type="protein sequence ID" value="GMG29213.1"/>
    <property type="molecule type" value="Genomic_DNA"/>
</dbReference>
<comment type="caution">
    <text evidence="6">The sequence shown here is derived from an EMBL/GenBank/DDBJ whole genome shotgun (WGS) entry which is preliminary data.</text>
</comment>
<feature type="transmembrane region" description="Helical" evidence="5">
    <location>
        <begin position="93"/>
        <end position="109"/>
    </location>
</feature>
<organism evidence="6 7">
    <name type="scientific">Aspergillus oryzae</name>
    <name type="common">Yellow koji mold</name>
    <dbReference type="NCBI Taxonomy" id="5062"/>
    <lineage>
        <taxon>Eukaryota</taxon>
        <taxon>Fungi</taxon>
        <taxon>Dikarya</taxon>
        <taxon>Ascomycota</taxon>
        <taxon>Pezizomycotina</taxon>
        <taxon>Eurotiomycetes</taxon>
        <taxon>Eurotiomycetidae</taxon>
        <taxon>Eurotiales</taxon>
        <taxon>Aspergillaceae</taxon>
        <taxon>Aspergillus</taxon>
        <taxon>Aspergillus subgen. Circumdati</taxon>
    </lineage>
</organism>
<keyword evidence="2 5" id="KW-0812">Transmembrane</keyword>
<feature type="transmembrane region" description="Helical" evidence="5">
    <location>
        <begin position="227"/>
        <end position="249"/>
    </location>
</feature>
<feature type="transmembrane region" description="Helical" evidence="5">
    <location>
        <begin position="306"/>
        <end position="326"/>
    </location>
</feature>
<feature type="transmembrane region" description="Helical" evidence="5">
    <location>
        <begin position="68"/>
        <end position="86"/>
    </location>
</feature>
<evidence type="ECO:0000313" key="6">
    <source>
        <dbReference type="EMBL" id="GMG29213.1"/>
    </source>
</evidence>
<name>A0AAN4YMG3_ASPOZ</name>
<evidence type="ECO:0000256" key="5">
    <source>
        <dbReference type="SAM" id="Phobius"/>
    </source>
</evidence>
<comment type="subcellular location">
    <subcellularLocation>
        <location evidence="1">Membrane</location>
        <topology evidence="1">Multi-pass membrane protein</topology>
    </subcellularLocation>
</comment>
<gene>
    <name evidence="6" type="ORF">Aory04_000549900</name>
</gene>